<evidence type="ECO:0000313" key="2">
    <source>
        <dbReference type="Proteomes" id="UP000659496"/>
    </source>
</evidence>
<protein>
    <submittedName>
        <fullName evidence="1">Uncharacterized protein</fullName>
    </submittedName>
</protein>
<dbReference type="RefSeq" id="WP_191691475.1">
    <property type="nucleotide sequence ID" value="NZ_JACSQY010000012.1"/>
</dbReference>
<dbReference type="EMBL" id="JACSQY010000012">
    <property type="protein sequence ID" value="MBD7909362.1"/>
    <property type="molecule type" value="Genomic_DNA"/>
</dbReference>
<accession>A0ABR8PMF2</accession>
<comment type="caution">
    <text evidence="1">The sequence shown here is derived from an EMBL/GenBank/DDBJ whole genome shotgun (WGS) entry which is preliminary data.</text>
</comment>
<sequence length="46" mass="4770">MLRDREVGMSVGEKALDVGQTITAVGQHESGAFSGVAPPNKRSATN</sequence>
<organism evidence="1 2">
    <name type="scientific">Sporosarcina gallistercoris</name>
    <dbReference type="NCBI Taxonomy" id="2762245"/>
    <lineage>
        <taxon>Bacteria</taxon>
        <taxon>Bacillati</taxon>
        <taxon>Bacillota</taxon>
        <taxon>Bacilli</taxon>
        <taxon>Bacillales</taxon>
        <taxon>Caryophanaceae</taxon>
        <taxon>Sporosarcina</taxon>
    </lineage>
</organism>
<name>A0ABR8PMF2_9BACL</name>
<proteinExistence type="predicted"/>
<reference evidence="1 2" key="1">
    <citation type="submission" date="2020-08" db="EMBL/GenBank/DDBJ databases">
        <title>A Genomic Blueprint of the Chicken Gut Microbiome.</title>
        <authorList>
            <person name="Gilroy R."/>
            <person name="Ravi A."/>
            <person name="Getino M."/>
            <person name="Pursley I."/>
            <person name="Horton D.L."/>
            <person name="Alikhan N.-F."/>
            <person name="Baker D."/>
            <person name="Gharbi K."/>
            <person name="Hall N."/>
            <person name="Watson M."/>
            <person name="Adriaenssens E.M."/>
            <person name="Foster-Nyarko E."/>
            <person name="Jarju S."/>
            <person name="Secka A."/>
            <person name="Antonio M."/>
            <person name="Oren A."/>
            <person name="Chaudhuri R."/>
            <person name="La Ragione R.M."/>
            <person name="Hildebrand F."/>
            <person name="Pallen M.J."/>
        </authorList>
    </citation>
    <scope>NUCLEOTIDE SEQUENCE [LARGE SCALE GENOMIC DNA]</scope>
    <source>
        <strain evidence="1 2">Sa3CUA8</strain>
    </source>
</reference>
<keyword evidence="2" id="KW-1185">Reference proteome</keyword>
<gene>
    <name evidence="1" type="ORF">H9659_13580</name>
</gene>
<dbReference type="Proteomes" id="UP000659496">
    <property type="component" value="Unassembled WGS sequence"/>
</dbReference>
<evidence type="ECO:0000313" key="1">
    <source>
        <dbReference type="EMBL" id="MBD7909362.1"/>
    </source>
</evidence>